<protein>
    <recommendedName>
        <fullName evidence="2">Glycosyltransferase</fullName>
    </recommendedName>
</protein>
<organism evidence="1">
    <name type="scientific">viral metagenome</name>
    <dbReference type="NCBI Taxonomy" id="1070528"/>
    <lineage>
        <taxon>unclassified sequences</taxon>
        <taxon>metagenomes</taxon>
        <taxon>organismal metagenomes</taxon>
    </lineage>
</organism>
<dbReference type="Gene3D" id="3.40.50.11660">
    <property type="entry name" value="Glycosyl transferase family 10, C-terminal domain"/>
    <property type="match status" value="1"/>
</dbReference>
<evidence type="ECO:0008006" key="2">
    <source>
        <dbReference type="Google" id="ProtNLM"/>
    </source>
</evidence>
<sequence>MLEISGILNKEKINEPKIPTLLTFDMNKKNTDMRNIFIQIEPEAIVGIKEEIIKRADEYDYILTFDNDILQKFPNKAYKYIYGTTRILQEDYENISVENKKFLLTNITGFKVGAVGHRFRHQIYFHQNYIQNIPILFYLSEQLQDVPGYIPIINNNPYLPGTNSAKILLFKEAQFSIVIENSRQIHYFTEKICDCVISKSIPIYYGCPNISDYFDTTGWIILENDSVLEFLQKLQILTPDYFMKYIDIVNKNYETVKKYIDLDENINVGLRAIPEY</sequence>
<reference evidence="1" key="1">
    <citation type="journal article" date="2020" name="Nature">
        <title>Giant virus diversity and host interactions through global metagenomics.</title>
        <authorList>
            <person name="Schulz F."/>
            <person name="Roux S."/>
            <person name="Paez-Espino D."/>
            <person name="Jungbluth S."/>
            <person name="Walsh D.A."/>
            <person name="Denef V.J."/>
            <person name="McMahon K.D."/>
            <person name="Konstantinidis K.T."/>
            <person name="Eloe-Fadrosh E.A."/>
            <person name="Kyrpides N.C."/>
            <person name="Woyke T."/>
        </authorList>
    </citation>
    <scope>NUCLEOTIDE SEQUENCE</scope>
    <source>
        <strain evidence="1">GVMAG-S-3300013006-138</strain>
    </source>
</reference>
<evidence type="ECO:0000313" key="1">
    <source>
        <dbReference type="EMBL" id="QHU18294.1"/>
    </source>
</evidence>
<dbReference type="InterPro" id="IPR038577">
    <property type="entry name" value="GT10-like_C_sf"/>
</dbReference>
<dbReference type="EMBL" id="MN740926">
    <property type="protein sequence ID" value="QHU18294.1"/>
    <property type="molecule type" value="Genomic_DNA"/>
</dbReference>
<name>A0A6C0KPJ5_9ZZZZ</name>
<dbReference type="SUPFAM" id="SSF53756">
    <property type="entry name" value="UDP-Glycosyltransferase/glycogen phosphorylase"/>
    <property type="match status" value="1"/>
</dbReference>
<accession>A0A6C0KPJ5</accession>
<dbReference type="AlphaFoldDB" id="A0A6C0KPJ5"/>
<proteinExistence type="predicted"/>